<reference evidence="2 3" key="1">
    <citation type="journal article" date="2019" name="Int. J. Syst. Evol. Microbiol.">
        <title>The Global Catalogue of Microorganisms (GCM) 10K type strain sequencing project: providing services to taxonomists for standard genome sequencing and annotation.</title>
        <authorList>
            <consortium name="The Broad Institute Genomics Platform"/>
            <consortium name="The Broad Institute Genome Sequencing Center for Infectious Disease"/>
            <person name="Wu L."/>
            <person name="Ma J."/>
        </authorList>
    </citation>
    <scope>NUCLEOTIDE SEQUENCE [LARGE SCALE GENOMIC DNA]</scope>
    <source>
        <strain evidence="2 3">CGMCC 1.15824</strain>
    </source>
</reference>
<protein>
    <submittedName>
        <fullName evidence="2">Uncharacterized protein</fullName>
    </submittedName>
</protein>
<evidence type="ECO:0000313" key="3">
    <source>
        <dbReference type="Proteomes" id="UP001595925"/>
    </source>
</evidence>
<dbReference type="Proteomes" id="UP001595925">
    <property type="component" value="Unassembled WGS sequence"/>
</dbReference>
<organism evidence="2 3">
    <name type="scientific">Saliphagus infecundisoli</name>
    <dbReference type="NCBI Taxonomy" id="1849069"/>
    <lineage>
        <taxon>Archaea</taxon>
        <taxon>Methanobacteriati</taxon>
        <taxon>Methanobacteriota</taxon>
        <taxon>Stenosarchaea group</taxon>
        <taxon>Halobacteria</taxon>
        <taxon>Halobacteriales</taxon>
        <taxon>Natrialbaceae</taxon>
        <taxon>Saliphagus</taxon>
    </lineage>
</organism>
<dbReference type="RefSeq" id="WP_224828802.1">
    <property type="nucleotide sequence ID" value="NZ_JAIVEF010000010.1"/>
</dbReference>
<sequence length="102" mass="11604">MGGTKVVSFRLDQEKYEEFSDAVEEVEATESEKLQSFVDLYLEARKINGDDTDVANQLIEDIHSNTERIQGDIEGLEERLKETEQSLQRLRNLGIQAGGQEE</sequence>
<proteinExistence type="predicted"/>
<dbReference type="AlphaFoldDB" id="A0ABD5QKA6"/>
<gene>
    <name evidence="2" type="ORF">ACFPFO_20600</name>
</gene>
<keyword evidence="3" id="KW-1185">Reference proteome</keyword>
<name>A0ABD5QKA6_9EURY</name>
<evidence type="ECO:0000256" key="1">
    <source>
        <dbReference type="SAM" id="Coils"/>
    </source>
</evidence>
<evidence type="ECO:0000313" key="2">
    <source>
        <dbReference type="EMBL" id="MFC4990100.1"/>
    </source>
</evidence>
<dbReference type="EMBL" id="JBHSJG010000063">
    <property type="protein sequence ID" value="MFC4990100.1"/>
    <property type="molecule type" value="Genomic_DNA"/>
</dbReference>
<accession>A0ABD5QKA6</accession>
<keyword evidence="1" id="KW-0175">Coiled coil</keyword>
<comment type="caution">
    <text evidence="2">The sequence shown here is derived from an EMBL/GenBank/DDBJ whole genome shotgun (WGS) entry which is preliminary data.</text>
</comment>
<feature type="coiled-coil region" evidence="1">
    <location>
        <begin position="59"/>
        <end position="93"/>
    </location>
</feature>